<gene>
    <name evidence="1" type="ORF">CR513_27609</name>
</gene>
<protein>
    <recommendedName>
        <fullName evidence="3">Reverse transcriptase Ty1/copia-type domain-containing protein</fullName>
    </recommendedName>
</protein>
<evidence type="ECO:0000313" key="2">
    <source>
        <dbReference type="Proteomes" id="UP000257109"/>
    </source>
</evidence>
<dbReference type="OrthoDB" id="1917367at2759"/>
<dbReference type="EMBL" id="QJKJ01005381">
    <property type="protein sequence ID" value="RDX90522.1"/>
    <property type="molecule type" value="Genomic_DNA"/>
</dbReference>
<reference evidence="1" key="1">
    <citation type="submission" date="2018-05" db="EMBL/GenBank/DDBJ databases">
        <title>Draft genome of Mucuna pruriens seed.</title>
        <authorList>
            <person name="Nnadi N.E."/>
            <person name="Vos R."/>
            <person name="Hasami M.H."/>
            <person name="Devisetty U.K."/>
            <person name="Aguiy J.C."/>
        </authorList>
    </citation>
    <scope>NUCLEOTIDE SEQUENCE [LARGE SCALE GENOMIC DNA]</scope>
    <source>
        <strain evidence="1">JCA_2017</strain>
    </source>
</reference>
<comment type="caution">
    <text evidence="1">The sequence shown here is derived from an EMBL/GenBank/DDBJ whole genome shotgun (WGS) entry which is preliminary data.</text>
</comment>
<evidence type="ECO:0000313" key="1">
    <source>
        <dbReference type="EMBL" id="RDX90522.1"/>
    </source>
</evidence>
<organism evidence="1 2">
    <name type="scientific">Mucuna pruriens</name>
    <name type="common">Velvet bean</name>
    <name type="synonym">Dolichos pruriens</name>
    <dbReference type="NCBI Taxonomy" id="157652"/>
    <lineage>
        <taxon>Eukaryota</taxon>
        <taxon>Viridiplantae</taxon>
        <taxon>Streptophyta</taxon>
        <taxon>Embryophyta</taxon>
        <taxon>Tracheophyta</taxon>
        <taxon>Spermatophyta</taxon>
        <taxon>Magnoliopsida</taxon>
        <taxon>eudicotyledons</taxon>
        <taxon>Gunneridae</taxon>
        <taxon>Pentapetalae</taxon>
        <taxon>rosids</taxon>
        <taxon>fabids</taxon>
        <taxon>Fabales</taxon>
        <taxon>Fabaceae</taxon>
        <taxon>Papilionoideae</taxon>
        <taxon>50 kb inversion clade</taxon>
        <taxon>NPAAA clade</taxon>
        <taxon>indigoferoid/millettioid clade</taxon>
        <taxon>Phaseoleae</taxon>
        <taxon>Mucuna</taxon>
    </lineage>
</organism>
<feature type="non-terminal residue" evidence="1">
    <location>
        <position position="1"/>
    </location>
</feature>
<evidence type="ECO:0008006" key="3">
    <source>
        <dbReference type="Google" id="ProtNLM"/>
    </source>
</evidence>
<dbReference type="Proteomes" id="UP000257109">
    <property type="component" value="Unassembled WGS sequence"/>
</dbReference>
<proteinExistence type="predicted"/>
<accession>A0A371GIY5</accession>
<name>A0A371GIY5_MUCPR</name>
<keyword evidence="2" id="KW-1185">Reference proteome</keyword>
<sequence>MDRKLLLSHNKLSRLNEVNVLEDDNDFEEVTDNMLISLRKGNNWVQPMKEDMKDIVDKPKEKRTVGCKWIYNVKKCKFDGTLYRYRER</sequence>
<dbReference type="AlphaFoldDB" id="A0A371GIY5"/>